<feature type="transmembrane region" description="Helical" evidence="14">
    <location>
        <begin position="89"/>
        <end position="110"/>
    </location>
</feature>
<evidence type="ECO:0000256" key="4">
    <source>
        <dbReference type="ARBA" id="ARBA00022448"/>
    </source>
</evidence>
<comment type="subcellular location">
    <subcellularLocation>
        <location evidence="2">Cell membrane</location>
        <topology evidence="2">Multi-pass membrane protein</topology>
    </subcellularLocation>
    <subcellularLocation>
        <location evidence="1">Cell membrane</location>
        <topology evidence="1">Peripheral membrane protein</topology>
    </subcellularLocation>
</comment>
<dbReference type="Gene3D" id="1.10.3470.10">
    <property type="entry name" value="ABC transporter involved in vitamin B12 uptake, BtuC"/>
    <property type="match status" value="1"/>
</dbReference>
<evidence type="ECO:0000256" key="13">
    <source>
        <dbReference type="ARBA" id="ARBA00023136"/>
    </source>
</evidence>
<evidence type="ECO:0000256" key="12">
    <source>
        <dbReference type="ARBA" id="ARBA00023065"/>
    </source>
</evidence>
<dbReference type="EMBL" id="CP141261">
    <property type="protein sequence ID" value="WRL63724.1"/>
    <property type="molecule type" value="Genomic_DNA"/>
</dbReference>
<keyword evidence="6" id="KW-0410">Iron transport</keyword>
<evidence type="ECO:0000256" key="9">
    <source>
        <dbReference type="ARBA" id="ARBA00022840"/>
    </source>
</evidence>
<dbReference type="CDD" id="cd03214">
    <property type="entry name" value="ABC_Iron-Siderophores_B12_Hemin"/>
    <property type="match status" value="1"/>
</dbReference>
<feature type="domain" description="ABC transporter" evidence="15">
    <location>
        <begin position="116"/>
        <end position="350"/>
    </location>
</feature>
<name>A0ABZ1B2Z2_9ACTN</name>
<dbReference type="Pfam" id="PF01032">
    <property type="entry name" value="FecCD"/>
    <property type="match status" value="1"/>
</dbReference>
<dbReference type="InterPro" id="IPR003439">
    <property type="entry name" value="ABC_transporter-like_ATP-bd"/>
</dbReference>
<dbReference type="Gene3D" id="3.40.50.300">
    <property type="entry name" value="P-loop containing nucleotide triphosphate hydrolases"/>
    <property type="match status" value="1"/>
</dbReference>
<keyword evidence="11" id="KW-0408">Iron</keyword>
<evidence type="ECO:0000313" key="16">
    <source>
        <dbReference type="EMBL" id="WRL63724.1"/>
    </source>
</evidence>
<keyword evidence="9" id="KW-0067">ATP-binding</keyword>
<dbReference type="InterPro" id="IPR003593">
    <property type="entry name" value="AAA+_ATPase"/>
</dbReference>
<comment type="similarity">
    <text evidence="3">Belongs to the binding-protein-dependent transport system permease family. FecCD subfamily.</text>
</comment>
<dbReference type="SUPFAM" id="SSF81345">
    <property type="entry name" value="ABC transporter involved in vitamin B12 uptake, BtuC"/>
    <property type="match status" value="1"/>
</dbReference>
<evidence type="ECO:0000256" key="1">
    <source>
        <dbReference type="ARBA" id="ARBA00004202"/>
    </source>
</evidence>
<dbReference type="InterPro" id="IPR017871">
    <property type="entry name" value="ABC_transporter-like_CS"/>
</dbReference>
<evidence type="ECO:0000313" key="17">
    <source>
        <dbReference type="Proteomes" id="UP001324287"/>
    </source>
</evidence>
<keyword evidence="7 14" id="KW-0812">Transmembrane</keyword>
<keyword evidence="13 14" id="KW-0472">Membrane</keyword>
<dbReference type="PROSITE" id="PS00211">
    <property type="entry name" value="ABC_TRANSPORTER_1"/>
    <property type="match status" value="1"/>
</dbReference>
<dbReference type="PANTHER" id="PTHR42771">
    <property type="entry name" value="IRON(3+)-HYDROXAMATE IMPORT ATP-BINDING PROTEIN FHUC"/>
    <property type="match status" value="1"/>
</dbReference>
<sequence>MLTLGEPAAVGLGVDHRRVVMALFAAVSVMIAASTALVGPILFFGLIVANLAYSYAGSFRHAWTLPTAVLIGMVCLLGGQLVLERVFGFGGTLSTVIDFAGGLFFLYLVLRKGRGDRARACHQALRRAGRGRRRVDHLRRGGVTTLIGPNGAGKSTLFGLVGRLIQPDAGRVTVDGMDVATSSSRELARTLAVLRQDNHIAARLTVHDLVEFGRFPHSQGRLTVHDREHIENAIGYLELGPYRNRFLDELSGGQRQRAFIAMVLAQDTRYVLLDEPLNNLDLRHMTEIMRLVRRMADDLGKRVVAVLHDINFAATWSDRIVAMRNGSVVADAPSREIMRPEVLEAVYETSVDVREIDGRPVALYYG</sequence>
<keyword evidence="4" id="KW-0813">Transport</keyword>
<organism evidence="16 17">
    <name type="scientific">Blastococcus brunescens</name>
    <dbReference type="NCBI Taxonomy" id="1564165"/>
    <lineage>
        <taxon>Bacteria</taxon>
        <taxon>Bacillati</taxon>
        <taxon>Actinomycetota</taxon>
        <taxon>Actinomycetes</taxon>
        <taxon>Geodermatophilales</taxon>
        <taxon>Geodermatophilaceae</taxon>
        <taxon>Blastococcus</taxon>
    </lineage>
</organism>
<evidence type="ECO:0000259" key="15">
    <source>
        <dbReference type="PROSITE" id="PS50893"/>
    </source>
</evidence>
<evidence type="ECO:0000256" key="3">
    <source>
        <dbReference type="ARBA" id="ARBA00007935"/>
    </source>
</evidence>
<dbReference type="PROSITE" id="PS50893">
    <property type="entry name" value="ABC_TRANSPORTER_2"/>
    <property type="match status" value="1"/>
</dbReference>
<dbReference type="InterPro" id="IPR000522">
    <property type="entry name" value="ABC_transptr_permease_BtuC"/>
</dbReference>
<dbReference type="SUPFAM" id="SSF52540">
    <property type="entry name" value="P-loop containing nucleoside triphosphate hydrolases"/>
    <property type="match status" value="1"/>
</dbReference>
<dbReference type="Pfam" id="PF00005">
    <property type="entry name" value="ABC_tran"/>
    <property type="match status" value="1"/>
</dbReference>
<evidence type="ECO:0000256" key="7">
    <source>
        <dbReference type="ARBA" id="ARBA00022692"/>
    </source>
</evidence>
<keyword evidence="10 14" id="KW-1133">Transmembrane helix</keyword>
<evidence type="ECO:0000256" key="11">
    <source>
        <dbReference type="ARBA" id="ARBA00023004"/>
    </source>
</evidence>
<evidence type="ECO:0000256" key="6">
    <source>
        <dbReference type="ARBA" id="ARBA00022496"/>
    </source>
</evidence>
<gene>
    <name evidence="16" type="ORF">U6N30_29425</name>
</gene>
<proteinExistence type="inferred from homology"/>
<evidence type="ECO:0000256" key="8">
    <source>
        <dbReference type="ARBA" id="ARBA00022741"/>
    </source>
</evidence>
<keyword evidence="17" id="KW-1185">Reference proteome</keyword>
<feature type="transmembrane region" description="Helical" evidence="14">
    <location>
        <begin position="65"/>
        <end position="83"/>
    </location>
</feature>
<accession>A0ABZ1B2Z2</accession>
<keyword evidence="12" id="KW-0406">Ion transport</keyword>
<feature type="transmembrane region" description="Helical" evidence="14">
    <location>
        <begin position="20"/>
        <end position="53"/>
    </location>
</feature>
<keyword evidence="5" id="KW-1003">Cell membrane</keyword>
<evidence type="ECO:0000256" key="2">
    <source>
        <dbReference type="ARBA" id="ARBA00004651"/>
    </source>
</evidence>
<dbReference type="InterPro" id="IPR051535">
    <property type="entry name" value="Siderophore_ABC-ATPase"/>
</dbReference>
<evidence type="ECO:0000256" key="10">
    <source>
        <dbReference type="ARBA" id="ARBA00022989"/>
    </source>
</evidence>
<dbReference type="SMART" id="SM00382">
    <property type="entry name" value="AAA"/>
    <property type="match status" value="1"/>
</dbReference>
<evidence type="ECO:0000256" key="5">
    <source>
        <dbReference type="ARBA" id="ARBA00022475"/>
    </source>
</evidence>
<reference evidence="16 17" key="1">
    <citation type="submission" date="2023-12" db="EMBL/GenBank/DDBJ databases">
        <title>Blastococcus brunescens sp. nov., an actonobacterium isolated from sandstone collected in sahara desert.</title>
        <authorList>
            <person name="Gtari M."/>
            <person name="Ghodhbane F."/>
        </authorList>
    </citation>
    <scope>NUCLEOTIDE SEQUENCE [LARGE SCALE GENOMIC DNA]</scope>
    <source>
        <strain evidence="16 17">BMG 8361</strain>
    </source>
</reference>
<keyword evidence="8" id="KW-0547">Nucleotide-binding</keyword>
<dbReference type="InterPro" id="IPR027417">
    <property type="entry name" value="P-loop_NTPase"/>
</dbReference>
<dbReference type="PANTHER" id="PTHR42771:SF3">
    <property type="entry name" value="PETROBACTIN IMPORT ATP-BINDING PROTEIN YCLP"/>
    <property type="match status" value="1"/>
</dbReference>
<evidence type="ECO:0000256" key="14">
    <source>
        <dbReference type="SAM" id="Phobius"/>
    </source>
</evidence>
<protein>
    <submittedName>
        <fullName evidence="16">Iron chelate uptake ABC transporter family permease subunit</fullName>
    </submittedName>
</protein>
<dbReference type="InterPro" id="IPR037294">
    <property type="entry name" value="ABC_BtuC-like"/>
</dbReference>
<dbReference type="Proteomes" id="UP001324287">
    <property type="component" value="Chromosome"/>
</dbReference>